<protein>
    <submittedName>
        <fullName evidence="1">Uncharacterized protein</fullName>
    </submittedName>
</protein>
<evidence type="ECO:0000313" key="1">
    <source>
        <dbReference type="EMBL" id="HHJ64724.1"/>
    </source>
</evidence>
<comment type="caution">
    <text evidence="1">The sequence shown here is derived from an EMBL/GenBank/DDBJ whole genome shotgun (WGS) entry which is preliminary data.</text>
</comment>
<sequence>MLGRIILTGVLLITGLSFAFKDSDLDGVEDSVDRCPNTPILELVDKFGCPLRKEKLYLRFGGGFLKDGGEERTYGLASFAYSLEGFYLSFTLRYYTYSRLHGKGMGDSTLFLGYSGYVGRLYLLPGLRVKIPTGDREFSTGEFDYTPSLVLDYLLDGFDVFLFGSYTFRGEERLRNTLTLSGGAGAEL</sequence>
<proteinExistence type="predicted"/>
<dbReference type="InterPro" id="IPR028974">
    <property type="entry name" value="TSP_type-3_rpt"/>
</dbReference>
<dbReference type="Proteomes" id="UP000885792">
    <property type="component" value="Unassembled WGS sequence"/>
</dbReference>
<organism evidence="1">
    <name type="scientific">Aquifex aeolicus</name>
    <dbReference type="NCBI Taxonomy" id="63363"/>
    <lineage>
        <taxon>Bacteria</taxon>
        <taxon>Pseudomonadati</taxon>
        <taxon>Aquificota</taxon>
        <taxon>Aquificia</taxon>
        <taxon>Aquificales</taxon>
        <taxon>Aquificaceae</taxon>
        <taxon>Aquifex</taxon>
    </lineage>
</organism>
<gene>
    <name evidence="1" type="ORF">ENJ61_07440</name>
</gene>
<dbReference type="AlphaFoldDB" id="A0A7C5L3E8"/>
<accession>A0A7C5L3E8</accession>
<dbReference type="EMBL" id="DRNB01000273">
    <property type="protein sequence ID" value="HHJ64724.1"/>
    <property type="molecule type" value="Genomic_DNA"/>
</dbReference>
<dbReference type="GO" id="GO:0005509">
    <property type="term" value="F:calcium ion binding"/>
    <property type="evidence" value="ECO:0007669"/>
    <property type="project" value="InterPro"/>
</dbReference>
<reference evidence="1" key="1">
    <citation type="journal article" date="2020" name="mSystems">
        <title>Genome- and Community-Level Interaction Insights into Carbon Utilization and Element Cycling Functions of Hydrothermarchaeota in Hydrothermal Sediment.</title>
        <authorList>
            <person name="Zhou Z."/>
            <person name="Liu Y."/>
            <person name="Xu W."/>
            <person name="Pan J."/>
            <person name="Luo Z.H."/>
            <person name="Li M."/>
        </authorList>
    </citation>
    <scope>NUCLEOTIDE SEQUENCE [LARGE SCALE GENOMIC DNA]</scope>
    <source>
        <strain evidence="1">HyVt-501</strain>
    </source>
</reference>
<feature type="non-terminal residue" evidence="1">
    <location>
        <position position="188"/>
    </location>
</feature>
<dbReference type="SUPFAM" id="SSF103647">
    <property type="entry name" value="TSP type-3 repeat"/>
    <property type="match status" value="1"/>
</dbReference>
<name>A0A7C5L3E8_AQUAO</name>